<evidence type="ECO:0000256" key="1">
    <source>
        <dbReference type="SAM" id="MobiDB-lite"/>
    </source>
</evidence>
<keyword evidence="3" id="KW-1185">Reference proteome</keyword>
<evidence type="ECO:0008006" key="4">
    <source>
        <dbReference type="Google" id="ProtNLM"/>
    </source>
</evidence>
<dbReference type="AlphaFoldDB" id="A0A8J7M4L2"/>
<feature type="compositionally biased region" description="Low complexity" evidence="1">
    <location>
        <begin position="1"/>
        <end position="14"/>
    </location>
</feature>
<gene>
    <name evidence="2" type="ORF">H0I76_02895</name>
</gene>
<sequence>MRADAAAGDADALAIKVEQDPGGGRSGPDSDIADPGSHASIYDDKPGDPSGSRNFIAVGRQLIIPVVRGETTRALVLFELAVDVPSEMSDFTHRMLPRLRDAFLRELFAMSYTGAFDETYTDARIIEEMRRSLRVAARRILGNEVADVLVLDVMRQEL</sequence>
<reference evidence="2" key="1">
    <citation type="submission" date="2020-12" db="EMBL/GenBank/DDBJ databases">
        <title>Bacterial taxonomy.</title>
        <authorList>
            <person name="Pan X."/>
        </authorList>
    </citation>
    <scope>NUCLEOTIDE SEQUENCE</scope>
    <source>
        <strain evidence="2">M0105</strain>
    </source>
</reference>
<proteinExistence type="predicted"/>
<dbReference type="Proteomes" id="UP000655420">
    <property type="component" value="Unassembled WGS sequence"/>
</dbReference>
<feature type="region of interest" description="Disordered" evidence="1">
    <location>
        <begin position="1"/>
        <end position="48"/>
    </location>
</feature>
<accession>A0A8J7M4L2</accession>
<protein>
    <recommendedName>
        <fullName evidence="4">Flagellar protein FliL</fullName>
    </recommendedName>
</protein>
<evidence type="ECO:0000313" key="3">
    <source>
        <dbReference type="Proteomes" id="UP000655420"/>
    </source>
</evidence>
<name>A0A8J7M4L2_9RHOB</name>
<dbReference type="RefSeq" id="WP_200606790.1">
    <property type="nucleotide sequence ID" value="NZ_JAEHHL010000001.1"/>
</dbReference>
<evidence type="ECO:0000313" key="2">
    <source>
        <dbReference type="EMBL" id="MBK0398125.1"/>
    </source>
</evidence>
<comment type="caution">
    <text evidence="2">The sequence shown here is derived from an EMBL/GenBank/DDBJ whole genome shotgun (WGS) entry which is preliminary data.</text>
</comment>
<organism evidence="2 3">
    <name type="scientific">Thermohalobaculum xanthum</name>
    <dbReference type="NCBI Taxonomy" id="2753746"/>
    <lineage>
        <taxon>Bacteria</taxon>
        <taxon>Pseudomonadati</taxon>
        <taxon>Pseudomonadota</taxon>
        <taxon>Alphaproteobacteria</taxon>
        <taxon>Rhodobacterales</taxon>
        <taxon>Paracoccaceae</taxon>
        <taxon>Thermohalobaculum</taxon>
    </lineage>
</organism>
<dbReference type="EMBL" id="JAEHHL010000001">
    <property type="protein sequence ID" value="MBK0398125.1"/>
    <property type="molecule type" value="Genomic_DNA"/>
</dbReference>